<comment type="similarity">
    <text evidence="1">Belongs to the low molecular weight phosphotyrosine protein phosphatase family.</text>
</comment>
<reference evidence="7 8" key="1">
    <citation type="submission" date="2018-04" db="EMBL/GenBank/DDBJ databases">
        <title>Novel Campyloabacter and Helicobacter Species and Strains.</title>
        <authorList>
            <person name="Mannion A.J."/>
            <person name="Shen Z."/>
            <person name="Fox J.G."/>
        </authorList>
    </citation>
    <scope>NUCLEOTIDE SEQUENCE [LARGE SCALE GENOMIC DNA]</scope>
    <source>
        <strain evidence="7 8">MIT 17-337</strain>
    </source>
</reference>
<name>A0A3D8IPD6_9HELI</name>
<comment type="caution">
    <text evidence="7">The sequence shown here is derived from an EMBL/GenBank/DDBJ whole genome shotgun (WGS) entry which is preliminary data.</text>
</comment>
<dbReference type="AlphaFoldDB" id="A0A3D8IPD6"/>
<evidence type="ECO:0000256" key="5">
    <source>
        <dbReference type="PIRSR" id="PIRSR617867-1"/>
    </source>
</evidence>
<protein>
    <recommendedName>
        <fullName evidence="2">protein-tyrosine-phosphatase</fullName>
        <ecNumber evidence="2">3.1.3.48</ecNumber>
    </recommendedName>
</protein>
<dbReference type="EC" id="3.1.3.48" evidence="2"/>
<dbReference type="PANTHER" id="PTHR11717:SF7">
    <property type="entry name" value="LOW MOLECULAR WEIGHT PHOSPHOTYROSINE PROTEIN PHOSPHATASE"/>
    <property type="match status" value="1"/>
</dbReference>
<dbReference type="Gene3D" id="3.40.50.2300">
    <property type="match status" value="1"/>
</dbReference>
<dbReference type="EMBL" id="NXLQ01000002">
    <property type="protein sequence ID" value="RDU67109.1"/>
    <property type="molecule type" value="Genomic_DNA"/>
</dbReference>
<dbReference type="CDD" id="cd16343">
    <property type="entry name" value="LMWPTP"/>
    <property type="match status" value="1"/>
</dbReference>
<sequence length="149" mass="16912">MKLQSVLFVCLGNICRSPLAEGIARDLCKKNNWNLQIDSCGTSNFHRGESPDSRSIAVAKSHNIDISMLQSRPINVYDDMDFDLIIAMDSHNKKDILALGFPPQKVKKLGEFGNNEDIPDPYYYQNNEGFEKVYNLIESLVSKMFTAYQ</sequence>
<dbReference type="SMART" id="SM00226">
    <property type="entry name" value="LMWPc"/>
    <property type="match status" value="1"/>
</dbReference>
<feature type="domain" description="Phosphotyrosine protein phosphatase I" evidence="6">
    <location>
        <begin position="4"/>
        <end position="147"/>
    </location>
</feature>
<organism evidence="7 8">
    <name type="scientific">Helicobacter didelphidarum</name>
    <dbReference type="NCBI Taxonomy" id="2040648"/>
    <lineage>
        <taxon>Bacteria</taxon>
        <taxon>Pseudomonadati</taxon>
        <taxon>Campylobacterota</taxon>
        <taxon>Epsilonproteobacteria</taxon>
        <taxon>Campylobacterales</taxon>
        <taxon>Helicobacteraceae</taxon>
        <taxon>Helicobacter</taxon>
    </lineage>
</organism>
<dbReference type="InterPro" id="IPR050438">
    <property type="entry name" value="LMW_PTPase"/>
</dbReference>
<dbReference type="PANTHER" id="PTHR11717">
    <property type="entry name" value="LOW MOLECULAR WEIGHT PROTEIN TYROSINE PHOSPHATASE"/>
    <property type="match status" value="1"/>
</dbReference>
<proteinExistence type="inferred from homology"/>
<dbReference type="InterPro" id="IPR023485">
    <property type="entry name" value="Ptyr_pPase"/>
</dbReference>
<dbReference type="Pfam" id="PF01451">
    <property type="entry name" value="LMWPc"/>
    <property type="match status" value="1"/>
</dbReference>
<accession>A0A3D8IPD6</accession>
<dbReference type="Proteomes" id="UP000256379">
    <property type="component" value="Unassembled WGS sequence"/>
</dbReference>
<dbReference type="InterPro" id="IPR036196">
    <property type="entry name" value="Ptyr_pPase_sf"/>
</dbReference>
<keyword evidence="4" id="KW-0904">Protein phosphatase</keyword>
<dbReference type="InterPro" id="IPR017867">
    <property type="entry name" value="Tyr_phospatase_low_mol_wt"/>
</dbReference>
<evidence type="ECO:0000256" key="2">
    <source>
        <dbReference type="ARBA" id="ARBA00013064"/>
    </source>
</evidence>
<dbReference type="RefSeq" id="WP_115542406.1">
    <property type="nucleotide sequence ID" value="NZ_NXLQ01000002.1"/>
</dbReference>
<dbReference type="OrthoDB" id="9784339at2"/>
<feature type="active site" description="Nucleophile" evidence="5">
    <location>
        <position position="10"/>
    </location>
</feature>
<keyword evidence="3" id="KW-0378">Hydrolase</keyword>
<evidence type="ECO:0000256" key="1">
    <source>
        <dbReference type="ARBA" id="ARBA00011063"/>
    </source>
</evidence>
<keyword evidence="8" id="KW-1185">Reference proteome</keyword>
<feature type="active site" evidence="5">
    <location>
        <position position="16"/>
    </location>
</feature>
<dbReference type="GO" id="GO:0004725">
    <property type="term" value="F:protein tyrosine phosphatase activity"/>
    <property type="evidence" value="ECO:0007669"/>
    <property type="project" value="UniProtKB-EC"/>
</dbReference>
<feature type="active site" description="Proton donor" evidence="5">
    <location>
        <position position="120"/>
    </location>
</feature>
<evidence type="ECO:0000256" key="3">
    <source>
        <dbReference type="ARBA" id="ARBA00022801"/>
    </source>
</evidence>
<evidence type="ECO:0000256" key="4">
    <source>
        <dbReference type="ARBA" id="ARBA00022912"/>
    </source>
</evidence>
<evidence type="ECO:0000259" key="6">
    <source>
        <dbReference type="SMART" id="SM00226"/>
    </source>
</evidence>
<gene>
    <name evidence="7" type="ORF">CQA53_02325</name>
</gene>
<dbReference type="SUPFAM" id="SSF52788">
    <property type="entry name" value="Phosphotyrosine protein phosphatases I"/>
    <property type="match status" value="1"/>
</dbReference>
<dbReference type="PRINTS" id="PR00719">
    <property type="entry name" value="LMWPTPASE"/>
</dbReference>
<evidence type="ECO:0000313" key="7">
    <source>
        <dbReference type="EMBL" id="RDU67109.1"/>
    </source>
</evidence>
<evidence type="ECO:0000313" key="8">
    <source>
        <dbReference type="Proteomes" id="UP000256379"/>
    </source>
</evidence>